<name>A0ABM0LU63_SACKO</name>
<dbReference type="PROSITE" id="PS50005">
    <property type="entry name" value="TPR"/>
    <property type="match status" value="1"/>
</dbReference>
<dbReference type="CDD" id="cd05804">
    <property type="entry name" value="StaR_like"/>
    <property type="match status" value="1"/>
</dbReference>
<organism evidence="6 7">
    <name type="scientific">Saccoglossus kowalevskii</name>
    <name type="common">Acorn worm</name>
    <dbReference type="NCBI Taxonomy" id="10224"/>
    <lineage>
        <taxon>Eukaryota</taxon>
        <taxon>Metazoa</taxon>
        <taxon>Hemichordata</taxon>
        <taxon>Enteropneusta</taxon>
        <taxon>Harrimaniidae</taxon>
        <taxon>Saccoglossus</taxon>
    </lineage>
</organism>
<evidence type="ECO:0000313" key="7">
    <source>
        <dbReference type="RefSeq" id="XP_006811304.1"/>
    </source>
</evidence>
<dbReference type="RefSeq" id="XP_006811304.1">
    <property type="nucleotide sequence ID" value="XM_006811241.1"/>
</dbReference>
<dbReference type="PANTHER" id="PTHR16263">
    <property type="entry name" value="TETRATRICOPEPTIDE REPEAT PROTEIN 38"/>
    <property type="match status" value="1"/>
</dbReference>
<comment type="similarity">
    <text evidence="1">Belongs to the TTC38 family.</text>
</comment>
<dbReference type="Gene3D" id="1.25.40.10">
    <property type="entry name" value="Tetratricopeptide repeat domain"/>
    <property type="match status" value="1"/>
</dbReference>
<keyword evidence="4 5" id="KW-0802">TPR repeat</keyword>
<protein>
    <recommendedName>
        <fullName evidence="2">Tetratricopeptide repeat protein 38</fullName>
    </recommendedName>
</protein>
<evidence type="ECO:0000256" key="2">
    <source>
        <dbReference type="ARBA" id="ARBA00019992"/>
    </source>
</evidence>
<evidence type="ECO:0000256" key="5">
    <source>
        <dbReference type="PROSITE-ProRule" id="PRU00339"/>
    </source>
</evidence>
<evidence type="ECO:0000256" key="4">
    <source>
        <dbReference type="ARBA" id="ARBA00022803"/>
    </source>
</evidence>
<gene>
    <name evidence="7" type="primary">LOC102807946</name>
</gene>
<keyword evidence="6" id="KW-1185">Reference proteome</keyword>
<dbReference type="Proteomes" id="UP000694865">
    <property type="component" value="Unplaced"/>
</dbReference>
<dbReference type="PANTHER" id="PTHR16263:SF4">
    <property type="entry name" value="TETRATRICOPEPTIDE REPEAT PROTEIN 38"/>
    <property type="match status" value="1"/>
</dbReference>
<evidence type="ECO:0000313" key="6">
    <source>
        <dbReference type="Proteomes" id="UP000694865"/>
    </source>
</evidence>
<feature type="repeat" description="TPR" evidence="5">
    <location>
        <begin position="276"/>
        <end position="309"/>
    </location>
</feature>
<dbReference type="InterPro" id="IPR011990">
    <property type="entry name" value="TPR-like_helical_dom_sf"/>
</dbReference>
<dbReference type="GeneID" id="102807946"/>
<dbReference type="InterPro" id="IPR019734">
    <property type="entry name" value="TPR_rpt"/>
</dbReference>
<reference evidence="7" key="1">
    <citation type="submission" date="2025-08" db="UniProtKB">
        <authorList>
            <consortium name="RefSeq"/>
        </authorList>
    </citation>
    <scope>IDENTIFICATION</scope>
    <source>
        <tissue evidence="7">Testes</tissue>
    </source>
</reference>
<evidence type="ECO:0000256" key="1">
    <source>
        <dbReference type="ARBA" id="ARBA00005857"/>
    </source>
</evidence>
<dbReference type="InterPro" id="IPR033891">
    <property type="entry name" value="TTC38"/>
</dbReference>
<evidence type="ECO:0000256" key="3">
    <source>
        <dbReference type="ARBA" id="ARBA00022737"/>
    </source>
</evidence>
<sequence length="492" mass="55763">MDHGPDRCLGLKLRTCRDLLCERSARVEITPSVEWENIGLPLSTTSNEAAKMYDAIVTQYMSGFSDDSVDGIGGAIKKMTDADPNFVMGPIISNGLTLFSMATSTWNNPELKSNIEKMVQSADNDTLTWREKLHIKAIKLFSEGDFTGASDTFEEILLQHPTDALAFRFALDCYFYRGEMAQYRDCAARVMPYWKSGKVSQSMYGYLKSLYAFGLEETNFFDEAEKESLQSLELNSRDGWATHTIAHVMEMQCRYDEGIRYLNDTAHNGQKHFFEGHIYWHLGLYYIEKGDYEAALSLYDEYVGSKVDSGVMLDISDAASFLQRLEYEGVNVGPRWMKVFNFSKTHVDDQALVFNDLHFMMAALGAKQQRIANELFESIRNFVRSSSSDHTVAKTFEEVGIPICESLNAYHCGDFAKVVNTYNPVRYNTRQITGSDAQRDVFNLLLIHSALKSPEMDHKLLARSLLYERDAFKPGSPMTARLLEKATAESPE</sequence>
<accession>A0ABM0LU63</accession>
<dbReference type="SUPFAM" id="SSF48452">
    <property type="entry name" value="TPR-like"/>
    <property type="match status" value="1"/>
</dbReference>
<keyword evidence="3" id="KW-0677">Repeat</keyword>
<proteinExistence type="inferred from homology"/>